<dbReference type="Proteomes" id="UP001428341">
    <property type="component" value="Unassembled WGS sequence"/>
</dbReference>
<protein>
    <submittedName>
        <fullName evidence="2">Uncharacterized protein</fullName>
    </submittedName>
</protein>
<sequence>MGYKGFNRRPQSANDRYTLEGLQRDSIRHVLRHDEFIPMQSCQPKNTRQGIQAAALSSRHHLHQS</sequence>
<comment type="caution">
    <text evidence="2">The sequence shown here is derived from an EMBL/GenBank/DDBJ whole genome shotgun (WGS) entry which is preliminary data.</text>
</comment>
<reference evidence="2 3" key="1">
    <citation type="submission" date="2024-05" db="EMBL/GenBank/DDBJ databases">
        <title>Haplotype-resolved chromosome-level genome assembly of Huyou (Citrus changshanensis).</title>
        <authorList>
            <person name="Miao C."/>
            <person name="Chen W."/>
            <person name="Wu Y."/>
            <person name="Wang L."/>
            <person name="Zhao S."/>
            <person name="Grierson D."/>
            <person name="Xu C."/>
            <person name="Chen K."/>
        </authorList>
    </citation>
    <scope>NUCLEOTIDE SEQUENCE [LARGE SCALE GENOMIC DNA]</scope>
    <source>
        <strain evidence="2">01-14</strain>
        <tissue evidence="2">Leaf</tissue>
    </source>
</reference>
<evidence type="ECO:0000313" key="2">
    <source>
        <dbReference type="EMBL" id="KAK9208164.1"/>
    </source>
</evidence>
<evidence type="ECO:0000256" key="1">
    <source>
        <dbReference type="SAM" id="MobiDB-lite"/>
    </source>
</evidence>
<keyword evidence="3" id="KW-1185">Reference proteome</keyword>
<dbReference type="EMBL" id="JBCGBO010000004">
    <property type="protein sequence ID" value="KAK9208164.1"/>
    <property type="molecule type" value="Genomic_DNA"/>
</dbReference>
<accession>A0AAP0QM01</accession>
<feature type="compositionally biased region" description="Polar residues" evidence="1">
    <location>
        <begin position="40"/>
        <end position="50"/>
    </location>
</feature>
<evidence type="ECO:0000313" key="3">
    <source>
        <dbReference type="Proteomes" id="UP001428341"/>
    </source>
</evidence>
<gene>
    <name evidence="2" type="ORF">WN944_000518</name>
</gene>
<organism evidence="2 3">
    <name type="scientific">Citrus x changshan-huyou</name>
    <dbReference type="NCBI Taxonomy" id="2935761"/>
    <lineage>
        <taxon>Eukaryota</taxon>
        <taxon>Viridiplantae</taxon>
        <taxon>Streptophyta</taxon>
        <taxon>Embryophyta</taxon>
        <taxon>Tracheophyta</taxon>
        <taxon>Spermatophyta</taxon>
        <taxon>Magnoliopsida</taxon>
        <taxon>eudicotyledons</taxon>
        <taxon>Gunneridae</taxon>
        <taxon>Pentapetalae</taxon>
        <taxon>rosids</taxon>
        <taxon>malvids</taxon>
        <taxon>Sapindales</taxon>
        <taxon>Rutaceae</taxon>
        <taxon>Aurantioideae</taxon>
        <taxon>Citrus</taxon>
    </lineage>
</organism>
<name>A0AAP0QM01_9ROSI</name>
<feature type="region of interest" description="Disordered" evidence="1">
    <location>
        <begin position="39"/>
        <end position="65"/>
    </location>
</feature>
<dbReference type="AlphaFoldDB" id="A0AAP0QM01"/>
<proteinExistence type="predicted"/>